<dbReference type="InterPro" id="IPR011990">
    <property type="entry name" value="TPR-like_helical_dom_sf"/>
</dbReference>
<dbReference type="HOGENOM" id="CLU_002706_0_1_1"/>
<dbReference type="GO" id="GO:0003723">
    <property type="term" value="F:RNA binding"/>
    <property type="evidence" value="ECO:0007669"/>
    <property type="project" value="InterPro"/>
</dbReference>
<evidence type="ECO:0000313" key="4">
    <source>
        <dbReference type="Proteomes" id="UP000001514"/>
    </source>
</evidence>
<gene>
    <name evidence="3" type="ORF">SELMODRAFT_110549</name>
</gene>
<protein>
    <recommendedName>
        <fullName evidence="5">Pentacotripeptide-repeat region of PRORP domain-containing protein</fullName>
    </recommendedName>
</protein>
<dbReference type="InterPro" id="IPR002885">
    <property type="entry name" value="PPR_rpt"/>
</dbReference>
<dbReference type="GO" id="GO:0009451">
    <property type="term" value="P:RNA modification"/>
    <property type="evidence" value="ECO:0007669"/>
    <property type="project" value="InterPro"/>
</dbReference>
<dbReference type="eggNOG" id="KOG4197">
    <property type="taxonomic scope" value="Eukaryota"/>
</dbReference>
<dbReference type="InterPro" id="IPR046960">
    <property type="entry name" value="PPR_At4g14850-like_plant"/>
</dbReference>
<name>D8S7R1_SELML</name>
<reference evidence="3 4" key="1">
    <citation type="journal article" date="2011" name="Science">
        <title>The Selaginella genome identifies genetic changes associated with the evolution of vascular plants.</title>
        <authorList>
            <person name="Banks J.A."/>
            <person name="Nishiyama T."/>
            <person name="Hasebe M."/>
            <person name="Bowman J.L."/>
            <person name="Gribskov M."/>
            <person name="dePamphilis C."/>
            <person name="Albert V.A."/>
            <person name="Aono N."/>
            <person name="Aoyama T."/>
            <person name="Ambrose B.A."/>
            <person name="Ashton N.W."/>
            <person name="Axtell M.J."/>
            <person name="Barker E."/>
            <person name="Barker M.S."/>
            <person name="Bennetzen J.L."/>
            <person name="Bonawitz N.D."/>
            <person name="Chapple C."/>
            <person name="Cheng C."/>
            <person name="Correa L.G."/>
            <person name="Dacre M."/>
            <person name="DeBarry J."/>
            <person name="Dreyer I."/>
            <person name="Elias M."/>
            <person name="Engstrom E.M."/>
            <person name="Estelle M."/>
            <person name="Feng L."/>
            <person name="Finet C."/>
            <person name="Floyd S.K."/>
            <person name="Frommer W.B."/>
            <person name="Fujita T."/>
            <person name="Gramzow L."/>
            <person name="Gutensohn M."/>
            <person name="Harholt J."/>
            <person name="Hattori M."/>
            <person name="Heyl A."/>
            <person name="Hirai T."/>
            <person name="Hiwatashi Y."/>
            <person name="Ishikawa M."/>
            <person name="Iwata M."/>
            <person name="Karol K.G."/>
            <person name="Koehler B."/>
            <person name="Kolukisaoglu U."/>
            <person name="Kubo M."/>
            <person name="Kurata T."/>
            <person name="Lalonde S."/>
            <person name="Li K."/>
            <person name="Li Y."/>
            <person name="Litt A."/>
            <person name="Lyons E."/>
            <person name="Manning G."/>
            <person name="Maruyama T."/>
            <person name="Michael T.P."/>
            <person name="Mikami K."/>
            <person name="Miyazaki S."/>
            <person name="Morinaga S."/>
            <person name="Murata T."/>
            <person name="Mueller-Roeber B."/>
            <person name="Nelson D.R."/>
            <person name="Obara M."/>
            <person name="Oguri Y."/>
            <person name="Olmstead R.G."/>
            <person name="Onodera N."/>
            <person name="Petersen B.L."/>
            <person name="Pils B."/>
            <person name="Prigge M."/>
            <person name="Rensing S.A."/>
            <person name="Riano-Pachon D.M."/>
            <person name="Roberts A.W."/>
            <person name="Sato Y."/>
            <person name="Scheller H.V."/>
            <person name="Schulz B."/>
            <person name="Schulz C."/>
            <person name="Shakirov E.V."/>
            <person name="Shibagaki N."/>
            <person name="Shinohara N."/>
            <person name="Shippen D.E."/>
            <person name="Soerensen I."/>
            <person name="Sotooka R."/>
            <person name="Sugimoto N."/>
            <person name="Sugita M."/>
            <person name="Sumikawa N."/>
            <person name="Tanurdzic M."/>
            <person name="Theissen G."/>
            <person name="Ulvskov P."/>
            <person name="Wakazuki S."/>
            <person name="Weng J.K."/>
            <person name="Willats W.W."/>
            <person name="Wipf D."/>
            <person name="Wolf P.G."/>
            <person name="Yang L."/>
            <person name="Zimmer A.D."/>
            <person name="Zhu Q."/>
            <person name="Mitros T."/>
            <person name="Hellsten U."/>
            <person name="Loque D."/>
            <person name="Otillar R."/>
            <person name="Salamov A."/>
            <person name="Schmutz J."/>
            <person name="Shapiro H."/>
            <person name="Lindquist E."/>
            <person name="Lucas S."/>
            <person name="Rokhsar D."/>
            <person name="Grigoriev I.V."/>
        </authorList>
    </citation>
    <scope>NUCLEOTIDE SEQUENCE [LARGE SCALE GENOMIC DNA]</scope>
</reference>
<dbReference type="Proteomes" id="UP000001514">
    <property type="component" value="Unassembled WGS sequence"/>
</dbReference>
<dbReference type="AlphaFoldDB" id="D8S7R1"/>
<keyword evidence="4" id="KW-1185">Reference proteome</keyword>
<dbReference type="EMBL" id="GL377605">
    <property type="protein sequence ID" value="EFJ19796.1"/>
    <property type="molecule type" value="Genomic_DNA"/>
</dbReference>
<dbReference type="GO" id="GO:0048731">
    <property type="term" value="P:system development"/>
    <property type="evidence" value="ECO:0007669"/>
    <property type="project" value="UniProtKB-ARBA"/>
</dbReference>
<dbReference type="Gramene" id="EFJ19796">
    <property type="protein sequence ID" value="EFJ19796"/>
    <property type="gene ID" value="SELMODRAFT_110549"/>
</dbReference>
<organism evidence="4">
    <name type="scientific">Selaginella moellendorffii</name>
    <name type="common">Spikemoss</name>
    <dbReference type="NCBI Taxonomy" id="88036"/>
    <lineage>
        <taxon>Eukaryota</taxon>
        <taxon>Viridiplantae</taxon>
        <taxon>Streptophyta</taxon>
        <taxon>Embryophyta</taxon>
        <taxon>Tracheophyta</taxon>
        <taxon>Lycopodiopsida</taxon>
        <taxon>Selaginellales</taxon>
        <taxon>Selaginellaceae</taxon>
        <taxon>Selaginella</taxon>
    </lineage>
</organism>
<dbReference type="Gene3D" id="1.25.40.10">
    <property type="entry name" value="Tetratricopeptide repeat domain"/>
    <property type="match status" value="4"/>
</dbReference>
<dbReference type="PANTHER" id="PTHR47926:SF533">
    <property type="entry name" value="DYW DOMAIN-CONTAINING PROTEIN"/>
    <property type="match status" value="1"/>
</dbReference>
<dbReference type="Pfam" id="PF13041">
    <property type="entry name" value="PPR_2"/>
    <property type="match status" value="1"/>
</dbReference>
<evidence type="ECO:0000256" key="2">
    <source>
        <dbReference type="PROSITE-ProRule" id="PRU00708"/>
    </source>
</evidence>
<dbReference type="FunFam" id="1.25.40.10:FF:000158">
    <property type="entry name" value="pentatricopeptide repeat-containing protein At2g33680"/>
    <property type="match status" value="1"/>
</dbReference>
<proteinExistence type="predicted"/>
<evidence type="ECO:0000313" key="3">
    <source>
        <dbReference type="EMBL" id="EFJ19796.1"/>
    </source>
</evidence>
<feature type="repeat" description="PPR" evidence="2">
    <location>
        <begin position="189"/>
        <end position="223"/>
    </location>
</feature>
<dbReference type="PANTHER" id="PTHR47926">
    <property type="entry name" value="PENTATRICOPEPTIDE REPEAT-CONTAINING PROTEIN"/>
    <property type="match status" value="1"/>
</dbReference>
<feature type="repeat" description="PPR" evidence="2">
    <location>
        <begin position="83"/>
        <end position="117"/>
    </location>
</feature>
<dbReference type="PROSITE" id="PS51375">
    <property type="entry name" value="PPR"/>
    <property type="match status" value="3"/>
</dbReference>
<keyword evidence="1" id="KW-0677">Repeat</keyword>
<feature type="repeat" description="PPR" evidence="2">
    <location>
        <begin position="305"/>
        <end position="339"/>
    </location>
</feature>
<dbReference type="InParanoid" id="D8S7R1"/>
<sequence length="459" mass="49992">MEELERSSRVSAATYASLLKQCIARKALGHGRQIHAHILAAKEKDPRAAPTAPFLGNLLLQLYARCGDLDRARSIFDGLAHRNLFSWTTMMGGYVQRGRFDRALDLYHCLEKREEPSYRSIEPDAFVYTIALAACSSLGDLASGRAIHARCYDRSIRDVILDTAIINMYAKCGCVGEAKIVFDSMRQRDSIAWNATIAAFARNGHLREAILLYLEMTAQGLDPSEATFTTAFTLSILLGACASLESLDRGREIHATIIDRGMESDTVLLNSLVRMYSKCGSLLDAMRVFQSALQDRDRGGGGSIDAITWNAIIVASARSSAGNLSIHLFHEMLLHGFDPNGITLTAVLTACGHAGMIESFHSYFALVVGDCRVVPGIEHYECVADLLGRSGRIGDVQELLQAMPFFPNAAPWRSLLGACRVHSSGVEIAGVAAGEVAVIEPSDHTAYVMLSNVYTINNS</sequence>
<evidence type="ECO:0008006" key="5">
    <source>
        <dbReference type="Google" id="ProtNLM"/>
    </source>
</evidence>
<dbReference type="Pfam" id="PF01535">
    <property type="entry name" value="PPR"/>
    <property type="match status" value="4"/>
</dbReference>
<accession>D8S7R1</accession>
<dbReference type="NCBIfam" id="TIGR00756">
    <property type="entry name" value="PPR"/>
    <property type="match status" value="2"/>
</dbReference>
<evidence type="ECO:0000256" key="1">
    <source>
        <dbReference type="ARBA" id="ARBA00022737"/>
    </source>
</evidence>
<dbReference type="KEGG" id="smo:SELMODRAFT_110549"/>